<accession>A0ABQ7Q5W1</accession>
<gene>
    <name evidence="1" type="ORF">JYU34_016223</name>
</gene>
<proteinExistence type="predicted"/>
<name>A0ABQ7Q5W1_PLUXY</name>
<keyword evidence="2" id="KW-1185">Reference proteome</keyword>
<reference evidence="1 2" key="1">
    <citation type="submission" date="2021-06" db="EMBL/GenBank/DDBJ databases">
        <title>A haploid diamondback moth (Plutella xylostella L.) genome assembly resolves 31 chromosomes and identifies a diamide resistance mutation.</title>
        <authorList>
            <person name="Ward C.M."/>
            <person name="Perry K.D."/>
            <person name="Baker G."/>
            <person name="Powis K."/>
            <person name="Heckel D.G."/>
            <person name="Baxter S.W."/>
        </authorList>
    </citation>
    <scope>NUCLEOTIDE SEQUENCE [LARGE SCALE GENOMIC DNA]</scope>
    <source>
        <strain evidence="1 2">LV</strain>
        <tissue evidence="1">Single pupa</tissue>
    </source>
</reference>
<comment type="caution">
    <text evidence="1">The sequence shown here is derived from an EMBL/GenBank/DDBJ whole genome shotgun (WGS) entry which is preliminary data.</text>
</comment>
<evidence type="ECO:0000313" key="2">
    <source>
        <dbReference type="Proteomes" id="UP000823941"/>
    </source>
</evidence>
<sequence>MVCDGAGTPAARPGGVRCSLICAAASCRHYLYSAGVGDLSTTRASPAAPTSHTCCCRFTHSPPTRQTTVLSLIGHRNSMIYSSCE</sequence>
<dbReference type="Proteomes" id="UP000823941">
    <property type="component" value="Chromosome 22"/>
</dbReference>
<organism evidence="1 2">
    <name type="scientific">Plutella xylostella</name>
    <name type="common">Diamondback moth</name>
    <name type="synonym">Plutella maculipennis</name>
    <dbReference type="NCBI Taxonomy" id="51655"/>
    <lineage>
        <taxon>Eukaryota</taxon>
        <taxon>Metazoa</taxon>
        <taxon>Ecdysozoa</taxon>
        <taxon>Arthropoda</taxon>
        <taxon>Hexapoda</taxon>
        <taxon>Insecta</taxon>
        <taxon>Pterygota</taxon>
        <taxon>Neoptera</taxon>
        <taxon>Endopterygota</taxon>
        <taxon>Lepidoptera</taxon>
        <taxon>Glossata</taxon>
        <taxon>Ditrysia</taxon>
        <taxon>Yponomeutoidea</taxon>
        <taxon>Plutellidae</taxon>
        <taxon>Plutella</taxon>
    </lineage>
</organism>
<evidence type="ECO:0000313" key="1">
    <source>
        <dbReference type="EMBL" id="KAG7299303.1"/>
    </source>
</evidence>
<dbReference type="EMBL" id="JAHIBW010000022">
    <property type="protein sequence ID" value="KAG7299303.1"/>
    <property type="molecule type" value="Genomic_DNA"/>
</dbReference>
<protein>
    <submittedName>
        <fullName evidence="1">Uncharacterized protein</fullName>
    </submittedName>
</protein>